<dbReference type="Gene3D" id="3.90.550.10">
    <property type="entry name" value="Spore Coat Polysaccharide Biosynthesis Protein SpsA, Chain A"/>
    <property type="match status" value="1"/>
</dbReference>
<keyword evidence="2" id="KW-1185">Reference proteome</keyword>
<dbReference type="SUPFAM" id="SSF53448">
    <property type="entry name" value="Nucleotide-diphospho-sugar transferases"/>
    <property type="match status" value="1"/>
</dbReference>
<dbReference type="STRING" id="1519643.SAMN06295933_1490"/>
<dbReference type="PANTHER" id="PTHR36529">
    <property type="entry name" value="SLL1095 PROTEIN"/>
    <property type="match status" value="1"/>
</dbReference>
<evidence type="ECO:0008006" key="3">
    <source>
        <dbReference type="Google" id="ProtNLM"/>
    </source>
</evidence>
<reference evidence="2" key="1">
    <citation type="submission" date="2017-04" db="EMBL/GenBank/DDBJ databases">
        <authorList>
            <person name="Varghese N."/>
            <person name="Submissions S."/>
        </authorList>
    </citation>
    <scope>NUCLEOTIDE SEQUENCE [LARGE SCALE GENOMIC DNA]</scope>
    <source>
        <strain evidence="2">K3S</strain>
    </source>
</reference>
<sequence>MNKALLIFVKLPIAGKVKTRLGKDVGNTQAALFYAAFVEDLLARVDKSEIETLIFFDPEEPASEYNKWLGNRRLIPQRGKDLGKRMLNAFIDAFKLGYDKCVLIGSDLPDLSTSTIKKGLAVLGKYPACIGPAKDGGYYLIGFQAETLTEIPFTNICWSTPHVFEQTMQKFKSAKLEPYVLPEHSDVDTLEDLISLLQNKECEKNCPNTFKTYQDYLKIT</sequence>
<name>A0A1X7D0D9_9BACT</name>
<accession>A0A1X7D0D9</accession>
<dbReference type="InterPro" id="IPR018641">
    <property type="entry name" value="Trfase_1_rSAM/seldom-assoc"/>
</dbReference>
<dbReference type="PANTHER" id="PTHR36529:SF1">
    <property type="entry name" value="GLYCOSYLTRANSFERASE"/>
    <property type="match status" value="1"/>
</dbReference>
<dbReference type="Proteomes" id="UP000192906">
    <property type="component" value="Unassembled WGS sequence"/>
</dbReference>
<evidence type="ECO:0000313" key="1">
    <source>
        <dbReference type="EMBL" id="SMF06391.1"/>
    </source>
</evidence>
<gene>
    <name evidence="1" type="ORF">SAMN06295933_1490</name>
</gene>
<proteinExistence type="predicted"/>
<dbReference type="Pfam" id="PF09837">
    <property type="entry name" value="DUF2064"/>
    <property type="match status" value="1"/>
</dbReference>
<dbReference type="AlphaFoldDB" id="A0A1X7D0D9"/>
<dbReference type="InterPro" id="IPR029044">
    <property type="entry name" value="Nucleotide-diphossugar_trans"/>
</dbReference>
<dbReference type="EMBL" id="FWZU01000002">
    <property type="protein sequence ID" value="SMF06391.1"/>
    <property type="molecule type" value="Genomic_DNA"/>
</dbReference>
<protein>
    <recommendedName>
        <fullName evidence="3">Glycosyltransferase</fullName>
    </recommendedName>
</protein>
<dbReference type="NCBIfam" id="TIGR04282">
    <property type="entry name" value="glyco_like_cofC"/>
    <property type="match status" value="1"/>
</dbReference>
<organism evidence="1 2">
    <name type="scientific">Desulfovibrio gilichinskyi</name>
    <dbReference type="NCBI Taxonomy" id="1519643"/>
    <lineage>
        <taxon>Bacteria</taxon>
        <taxon>Pseudomonadati</taxon>
        <taxon>Thermodesulfobacteriota</taxon>
        <taxon>Desulfovibrionia</taxon>
        <taxon>Desulfovibrionales</taxon>
        <taxon>Desulfovibrionaceae</taxon>
        <taxon>Desulfovibrio</taxon>
    </lineage>
</organism>
<dbReference type="RefSeq" id="WP_085100560.1">
    <property type="nucleotide sequence ID" value="NZ_FWZU01000002.1"/>
</dbReference>
<dbReference type="OrthoDB" id="9798250at2"/>
<evidence type="ECO:0000313" key="2">
    <source>
        <dbReference type="Proteomes" id="UP000192906"/>
    </source>
</evidence>